<dbReference type="AlphaFoldDB" id="A0A5E7R1Q4"/>
<reference evidence="4 5" key="1">
    <citation type="submission" date="2019-09" db="EMBL/GenBank/DDBJ databases">
        <authorList>
            <person name="Chandra G."/>
            <person name="Truman W A."/>
        </authorList>
    </citation>
    <scope>NUCLEOTIDE SEQUENCE [LARGE SCALE GENOMIC DNA]</scope>
    <source>
        <strain evidence="4">PS918</strain>
    </source>
</reference>
<organism evidence="4 5">
    <name type="scientific">Pseudomonas fluorescens</name>
    <dbReference type="NCBI Taxonomy" id="294"/>
    <lineage>
        <taxon>Bacteria</taxon>
        <taxon>Pseudomonadati</taxon>
        <taxon>Pseudomonadota</taxon>
        <taxon>Gammaproteobacteria</taxon>
        <taxon>Pseudomonadales</taxon>
        <taxon>Pseudomonadaceae</taxon>
        <taxon>Pseudomonas</taxon>
    </lineage>
</organism>
<dbReference type="OrthoDB" id="9782655at2"/>
<proteinExistence type="predicted"/>
<dbReference type="GO" id="GO:0000160">
    <property type="term" value="P:phosphorelay signal transduction system"/>
    <property type="evidence" value="ECO:0007669"/>
    <property type="project" value="InterPro"/>
</dbReference>
<dbReference type="InterPro" id="IPR050595">
    <property type="entry name" value="Bact_response_regulator"/>
</dbReference>
<feature type="domain" description="Response regulatory" evidence="3">
    <location>
        <begin position="11"/>
        <end position="125"/>
    </location>
</feature>
<dbReference type="EMBL" id="CABVIY010000001">
    <property type="protein sequence ID" value="VVP68049.1"/>
    <property type="molecule type" value="Genomic_DNA"/>
</dbReference>
<keyword evidence="1 2" id="KW-0597">Phosphoprotein</keyword>
<sequence>MTQDTRIRTATIAIVDDDDSVRSALESLVRSGGYKTRIYASALEFLDANVSAQTDCLISDIQMPGMSGVEMLERLAATGVHIPTILITAYFAAAPSVAAQMPQLIACLPKPCDADRLLDCIETALLRRDVVH</sequence>
<dbReference type="PANTHER" id="PTHR44591:SF25">
    <property type="entry name" value="CHEMOTAXIS TWO-COMPONENT RESPONSE REGULATOR"/>
    <property type="match status" value="1"/>
</dbReference>
<dbReference type="InterPro" id="IPR001789">
    <property type="entry name" value="Sig_transdc_resp-reg_receiver"/>
</dbReference>
<dbReference type="InterPro" id="IPR011006">
    <property type="entry name" value="CheY-like_superfamily"/>
</dbReference>
<evidence type="ECO:0000256" key="1">
    <source>
        <dbReference type="ARBA" id="ARBA00022553"/>
    </source>
</evidence>
<dbReference type="PANTHER" id="PTHR44591">
    <property type="entry name" value="STRESS RESPONSE REGULATOR PROTEIN 1"/>
    <property type="match status" value="1"/>
</dbReference>
<name>A0A5E7R1Q4_PSEFL</name>
<dbReference type="SMART" id="SM00448">
    <property type="entry name" value="REC"/>
    <property type="match status" value="1"/>
</dbReference>
<dbReference type="Proteomes" id="UP000326611">
    <property type="component" value="Unassembled WGS sequence"/>
</dbReference>
<accession>A0A5E7R1Q4</accession>
<dbReference type="Gene3D" id="3.40.50.2300">
    <property type="match status" value="1"/>
</dbReference>
<protein>
    <submittedName>
        <fullName evidence="4">Response regulator protein TmoT</fullName>
    </submittedName>
</protein>
<evidence type="ECO:0000259" key="3">
    <source>
        <dbReference type="PROSITE" id="PS50110"/>
    </source>
</evidence>
<evidence type="ECO:0000313" key="5">
    <source>
        <dbReference type="Proteomes" id="UP000326611"/>
    </source>
</evidence>
<feature type="modified residue" description="4-aspartylphosphate" evidence="2">
    <location>
        <position position="60"/>
    </location>
</feature>
<evidence type="ECO:0000256" key="2">
    <source>
        <dbReference type="PROSITE-ProRule" id="PRU00169"/>
    </source>
</evidence>
<dbReference type="RefSeq" id="WP_150768854.1">
    <property type="nucleotide sequence ID" value="NZ_CABVIY010000001.1"/>
</dbReference>
<dbReference type="PROSITE" id="PS50110">
    <property type="entry name" value="RESPONSE_REGULATORY"/>
    <property type="match status" value="1"/>
</dbReference>
<dbReference type="Pfam" id="PF00072">
    <property type="entry name" value="Response_reg"/>
    <property type="match status" value="1"/>
</dbReference>
<dbReference type="SUPFAM" id="SSF52172">
    <property type="entry name" value="CheY-like"/>
    <property type="match status" value="1"/>
</dbReference>
<gene>
    <name evidence="4" type="primary">tmoT_4</name>
    <name evidence="4" type="ORF">PS918_00674</name>
</gene>
<evidence type="ECO:0000313" key="4">
    <source>
        <dbReference type="EMBL" id="VVP68049.1"/>
    </source>
</evidence>